<dbReference type="EMBL" id="ADBL01001573">
    <property type="status" value="NOT_ANNOTATED_CDS"/>
    <property type="molecule type" value="Genomic_DNA"/>
</dbReference>
<evidence type="ECO:0000256" key="5">
    <source>
        <dbReference type="ARBA" id="ARBA00022824"/>
    </source>
</evidence>
<evidence type="ECO:0000256" key="4">
    <source>
        <dbReference type="ARBA" id="ARBA00018463"/>
    </source>
</evidence>
<feature type="region of interest" description="Disordered" evidence="7">
    <location>
        <begin position="92"/>
        <end position="112"/>
    </location>
</feature>
<evidence type="ECO:0000256" key="1">
    <source>
        <dbReference type="ARBA" id="ARBA00004406"/>
    </source>
</evidence>
<dbReference type="Pfam" id="PF10256">
    <property type="entry name" value="Erf4"/>
    <property type="match status" value="1"/>
</dbReference>
<evidence type="ECO:0000259" key="8">
    <source>
        <dbReference type="Pfam" id="PF10256"/>
    </source>
</evidence>
<dbReference type="Proteomes" id="UP000011715">
    <property type="component" value="Unassembled WGS sequence"/>
</dbReference>
<name>A0A0C4E250_MAGP6</name>
<dbReference type="eggNOG" id="ENOG502S30T">
    <property type="taxonomic scope" value="Eukaryota"/>
</dbReference>
<dbReference type="GO" id="GO:0031211">
    <property type="term" value="C:endoplasmic reticulum palmitoyltransferase complex"/>
    <property type="evidence" value="ECO:0007669"/>
    <property type="project" value="TreeGrafter"/>
</dbReference>
<dbReference type="InterPro" id="IPR051371">
    <property type="entry name" value="Ras_palmitoyltransferase"/>
</dbReference>
<reference evidence="11" key="1">
    <citation type="submission" date="2010-05" db="EMBL/GenBank/DDBJ databases">
        <title>The genome sequence of Magnaporthe poae strain ATCC 64411.</title>
        <authorList>
            <person name="Ma L.-J."/>
            <person name="Dead R."/>
            <person name="Young S."/>
            <person name="Zeng Q."/>
            <person name="Koehrsen M."/>
            <person name="Alvarado L."/>
            <person name="Berlin A."/>
            <person name="Chapman S.B."/>
            <person name="Chen Z."/>
            <person name="Freedman E."/>
            <person name="Gellesch M."/>
            <person name="Goldberg J."/>
            <person name="Griggs A."/>
            <person name="Gujja S."/>
            <person name="Heilman E.R."/>
            <person name="Heiman D."/>
            <person name="Hepburn T."/>
            <person name="Howarth C."/>
            <person name="Jen D."/>
            <person name="Larson L."/>
            <person name="Mehta T."/>
            <person name="Neiman D."/>
            <person name="Pearson M."/>
            <person name="Roberts A."/>
            <person name="Saif S."/>
            <person name="Shea T."/>
            <person name="Shenoy N."/>
            <person name="Sisk P."/>
            <person name="Stolte C."/>
            <person name="Sykes S."/>
            <person name="Walk T."/>
            <person name="White J."/>
            <person name="Yandava C."/>
            <person name="Haas B."/>
            <person name="Nusbaum C."/>
            <person name="Birren B."/>
        </authorList>
    </citation>
    <scope>NUCLEOTIDE SEQUENCE [LARGE SCALE GENOMIC DNA]</scope>
    <source>
        <strain evidence="11">ATCC 64411 / 73-15</strain>
    </source>
</reference>
<evidence type="ECO:0000256" key="7">
    <source>
        <dbReference type="SAM" id="MobiDB-lite"/>
    </source>
</evidence>
<dbReference type="GO" id="GO:0006612">
    <property type="term" value="P:protein targeting to membrane"/>
    <property type="evidence" value="ECO:0007669"/>
    <property type="project" value="TreeGrafter"/>
</dbReference>
<sequence length="969" mass="105969">MTSELLVRGDKPGPGGYLTAFGSCLATRHRRLEEQFKATFRAGTAEPPHRLRWGCQKDTRGIGEVGGGEETPLHLPKCRMRTFRIHIIRALPPSSSSKPLRHPPHPSEEDTGALFRNQHSAQVKRYNPRTLNLSLFFEATYRSSTSQVATPRARAALEQGPPHALQPPLASLVETVESKHNGALCGVELRTFGNLEPSQPAAGSVLEGATMLAVTQRGPVAKPNWVCPASPLADLAIRAVVRVEAATATQQQTEPAKLPRRPPRRLSACNLQFRCQHQSQRQQLLQPSARILCRPAPPHHPDSRSHWSKRTRPTAPEAAPSRRQLAQQQHQQQKPLYPVPCSSLLLRHDSIVHCRRLTPSLPATSRRRRRRSAGVGRSGPGRISSTRRNHDEASLPPLDHAANRAHWQAPALPLSLILIPHLAAAVPVPSGERHEAQPTLVVPARFEGSKKHPSVVSPSPPDHSSPARPAVAAQHPLTHPHPHPHPHPSNYPGFPPPLQPLFRTRAGSNSSRDRPLRPLRRLATGSLWNPTNSTPRSPVAPARRPRRPSTPPPPSVPLSHPTLDIAAATNPSRFVDTSAGEHPLLTLPEQRQTRHSTSTRASLQIERSGSSRISLPPSVRQSYEASHRASPITPEAGPSEPRPKEARDRTLDSPSSLGLEDAWSRSPVRWQFPTLPPSDLGHEHLAATGTLDKGKGKEVMPPDEGDEASRQGARQSLRLPPRDHDLERGPDVLSGAGAGAMSNQRHSAVSIPDGIGSAISSSDSSIMGDPDQEAGAGEEWGPQHPCFPHLNPHVPVGSPEYINTRIIRIRRDWLIEGDLAPTFSNLYPEILDPAGLSEQEFRRVVDKLNSELVPIFNPYSWRNILDGILGVATGWLWEDFGLTGAKMRLNRLERWIDQWNKDMEKTMGSDEGGIAPKIMPLRQTAYMTLDIQIGDPEIAPAPSTANGSRVCLPPLDLSAPGPEPDAPTS</sequence>
<gene>
    <name evidence="9" type="ORF">MAPG_06478</name>
</gene>
<keyword evidence="11" id="KW-1185">Reference proteome</keyword>
<dbReference type="PANTHER" id="PTHR13254">
    <property type="entry name" value="GOLGI AUTOANTIGEN, GOLGIN SUBFAMILY A, 7"/>
    <property type="match status" value="1"/>
</dbReference>
<evidence type="ECO:0000256" key="2">
    <source>
        <dbReference type="ARBA" id="ARBA00007732"/>
    </source>
</evidence>
<feature type="domain" description="Golgin subfamily A member 7/ERF4" evidence="8">
    <location>
        <begin position="806"/>
        <end position="930"/>
    </location>
</feature>
<comment type="similarity">
    <text evidence="2">Belongs to the ERF4 family.</text>
</comment>
<feature type="region of interest" description="Disordered" evidence="7">
    <location>
        <begin position="292"/>
        <end position="334"/>
    </location>
</feature>
<comment type="subcellular location">
    <subcellularLocation>
        <location evidence="1">Endoplasmic reticulum membrane</location>
        <topology evidence="1">Peripheral membrane protein</topology>
    </subcellularLocation>
</comment>
<feature type="region of interest" description="Disordered" evidence="7">
    <location>
        <begin position="357"/>
        <end position="397"/>
    </location>
</feature>
<reference evidence="10" key="4">
    <citation type="journal article" date="2015" name="G3 (Bethesda)">
        <title>Genome sequences of three phytopathogenic species of the Magnaporthaceae family of fungi.</title>
        <authorList>
            <person name="Okagaki L.H."/>
            <person name="Nunes C.C."/>
            <person name="Sailsbery J."/>
            <person name="Clay B."/>
            <person name="Brown D."/>
            <person name="John T."/>
            <person name="Oh Y."/>
            <person name="Young N."/>
            <person name="Fitzgerald M."/>
            <person name="Haas B.J."/>
            <person name="Zeng Q."/>
            <person name="Young S."/>
            <person name="Adiconis X."/>
            <person name="Fan L."/>
            <person name="Levin J.Z."/>
            <person name="Mitchell T.K."/>
            <person name="Okubara P.A."/>
            <person name="Farman M.L."/>
            <person name="Kohn L.M."/>
            <person name="Birren B."/>
            <person name="Ma L.-J."/>
            <person name="Dean R.A."/>
        </authorList>
    </citation>
    <scope>NUCLEOTIDE SEQUENCE</scope>
    <source>
        <strain evidence="10">ATCC 64411 / 73-15</strain>
    </source>
</reference>
<dbReference type="PANTHER" id="PTHR13254:SF0">
    <property type="entry name" value="GOLGIN SUBFAMILY A MEMBER 7_ERF4 DOMAIN-CONTAINING PROTEIN"/>
    <property type="match status" value="1"/>
</dbReference>
<feature type="compositionally biased region" description="Polar residues" evidence="7">
    <location>
        <begin position="595"/>
        <end position="624"/>
    </location>
</feature>
<keyword evidence="5" id="KW-0256">Endoplasmic reticulum</keyword>
<feature type="region of interest" description="Disordered" evidence="7">
    <location>
        <begin position="938"/>
        <end position="969"/>
    </location>
</feature>
<reference evidence="9" key="2">
    <citation type="submission" date="2010-05" db="EMBL/GenBank/DDBJ databases">
        <title>The Genome Sequence of Magnaporthe poae strain ATCC 64411.</title>
        <authorList>
            <consortium name="The Broad Institute Genome Sequencing Platform"/>
            <consortium name="Broad Institute Genome Sequencing Center for Infectious Disease"/>
            <person name="Ma L.-J."/>
            <person name="Dead R."/>
            <person name="Young S."/>
            <person name="Zeng Q."/>
            <person name="Koehrsen M."/>
            <person name="Alvarado L."/>
            <person name="Berlin A."/>
            <person name="Chapman S.B."/>
            <person name="Chen Z."/>
            <person name="Freedman E."/>
            <person name="Gellesch M."/>
            <person name="Goldberg J."/>
            <person name="Griggs A."/>
            <person name="Gujja S."/>
            <person name="Heilman E.R."/>
            <person name="Heiman D."/>
            <person name="Hepburn T."/>
            <person name="Howarth C."/>
            <person name="Jen D."/>
            <person name="Larson L."/>
            <person name="Mehta T."/>
            <person name="Neiman D."/>
            <person name="Pearson M."/>
            <person name="Roberts A."/>
            <person name="Saif S."/>
            <person name="Shea T."/>
            <person name="Shenoy N."/>
            <person name="Sisk P."/>
            <person name="Stolte C."/>
            <person name="Sykes S."/>
            <person name="Walk T."/>
            <person name="White J."/>
            <person name="Yandava C."/>
            <person name="Haas B."/>
            <person name="Nusbaum C."/>
            <person name="Birren B."/>
        </authorList>
    </citation>
    <scope>NUCLEOTIDE SEQUENCE</scope>
    <source>
        <strain evidence="9">ATCC 64411</strain>
    </source>
</reference>
<evidence type="ECO:0000256" key="3">
    <source>
        <dbReference type="ARBA" id="ARBA00011396"/>
    </source>
</evidence>
<keyword evidence="6" id="KW-0472">Membrane</keyword>
<evidence type="ECO:0000313" key="10">
    <source>
        <dbReference type="EnsemblFungi" id="MAPG_06478T0"/>
    </source>
</evidence>
<dbReference type="STRING" id="644358.A0A0C4E250"/>
<evidence type="ECO:0000256" key="6">
    <source>
        <dbReference type="ARBA" id="ARBA00023136"/>
    </source>
</evidence>
<accession>A0A0C4E250</accession>
<comment type="subunit">
    <text evidence="3">Interacts with ERF2.</text>
</comment>
<protein>
    <recommendedName>
        <fullName evidence="4">Ras modification protein ERF4</fullName>
    </recommendedName>
</protein>
<proteinExistence type="inferred from homology"/>
<dbReference type="VEuPathDB" id="FungiDB:MAPG_06478"/>
<organism evidence="10 11">
    <name type="scientific">Magnaporthiopsis poae (strain ATCC 64411 / 73-15)</name>
    <name type="common">Kentucky bluegrass fungus</name>
    <name type="synonym">Magnaporthe poae</name>
    <dbReference type="NCBI Taxonomy" id="644358"/>
    <lineage>
        <taxon>Eukaryota</taxon>
        <taxon>Fungi</taxon>
        <taxon>Dikarya</taxon>
        <taxon>Ascomycota</taxon>
        <taxon>Pezizomycotina</taxon>
        <taxon>Sordariomycetes</taxon>
        <taxon>Sordariomycetidae</taxon>
        <taxon>Magnaporthales</taxon>
        <taxon>Magnaporthaceae</taxon>
        <taxon>Magnaporthiopsis</taxon>
    </lineage>
</organism>
<reference evidence="10" key="5">
    <citation type="submission" date="2015-06" db="UniProtKB">
        <authorList>
            <consortium name="EnsemblFungi"/>
        </authorList>
    </citation>
    <scope>IDENTIFICATION</scope>
    <source>
        <strain evidence="10">ATCC 64411</strain>
    </source>
</reference>
<evidence type="ECO:0000313" key="11">
    <source>
        <dbReference type="Proteomes" id="UP000011715"/>
    </source>
</evidence>
<feature type="compositionally biased region" description="Pro residues" evidence="7">
    <location>
        <begin position="487"/>
        <end position="499"/>
    </location>
</feature>
<feature type="region of interest" description="Disordered" evidence="7">
    <location>
        <begin position="584"/>
        <end position="662"/>
    </location>
</feature>
<feature type="compositionally biased region" description="Basic and acidic residues" evidence="7">
    <location>
        <begin position="641"/>
        <end position="651"/>
    </location>
</feature>
<dbReference type="OrthoDB" id="5377273at2759"/>
<feature type="compositionally biased region" description="Low complexity" evidence="7">
    <location>
        <begin position="324"/>
        <end position="333"/>
    </location>
</feature>
<dbReference type="EMBL" id="GL876970">
    <property type="protein sequence ID" value="KLU87478.1"/>
    <property type="molecule type" value="Genomic_DNA"/>
</dbReference>
<dbReference type="AlphaFoldDB" id="A0A0C4E250"/>
<dbReference type="EnsemblFungi" id="MAPG_06478T0">
    <property type="protein sequence ID" value="MAPG_06478T0"/>
    <property type="gene ID" value="MAPG_06478"/>
</dbReference>
<feature type="region of interest" description="Disordered" evidence="7">
    <location>
        <begin position="674"/>
        <end position="728"/>
    </location>
</feature>
<dbReference type="GO" id="GO:0005789">
    <property type="term" value="C:endoplasmic reticulum membrane"/>
    <property type="evidence" value="ECO:0007669"/>
    <property type="project" value="UniProtKB-SubCell"/>
</dbReference>
<dbReference type="InterPro" id="IPR019383">
    <property type="entry name" value="Golgin_A_7/ERF4"/>
</dbReference>
<feature type="compositionally biased region" description="Low complexity" evidence="7">
    <location>
        <begin position="533"/>
        <end position="542"/>
    </location>
</feature>
<feature type="region of interest" description="Disordered" evidence="7">
    <location>
        <begin position="448"/>
        <end position="562"/>
    </location>
</feature>
<evidence type="ECO:0000313" key="9">
    <source>
        <dbReference type="EMBL" id="KLU87478.1"/>
    </source>
</evidence>
<reference evidence="9" key="3">
    <citation type="submission" date="2011-03" db="EMBL/GenBank/DDBJ databases">
        <title>Annotation of Magnaporthe poae ATCC 64411.</title>
        <authorList>
            <person name="Ma L.-J."/>
            <person name="Dead R."/>
            <person name="Young S.K."/>
            <person name="Zeng Q."/>
            <person name="Gargeya S."/>
            <person name="Fitzgerald M."/>
            <person name="Haas B."/>
            <person name="Abouelleil A."/>
            <person name="Alvarado L."/>
            <person name="Arachchi H.M."/>
            <person name="Berlin A."/>
            <person name="Brown A."/>
            <person name="Chapman S.B."/>
            <person name="Chen Z."/>
            <person name="Dunbar C."/>
            <person name="Freedman E."/>
            <person name="Gearin G."/>
            <person name="Gellesch M."/>
            <person name="Goldberg J."/>
            <person name="Griggs A."/>
            <person name="Gujja S."/>
            <person name="Heiman D."/>
            <person name="Howarth C."/>
            <person name="Larson L."/>
            <person name="Lui A."/>
            <person name="MacDonald P.J.P."/>
            <person name="Mehta T."/>
            <person name="Montmayeur A."/>
            <person name="Murphy C."/>
            <person name="Neiman D."/>
            <person name="Pearson M."/>
            <person name="Priest M."/>
            <person name="Roberts A."/>
            <person name="Saif S."/>
            <person name="Shea T."/>
            <person name="Shenoy N."/>
            <person name="Sisk P."/>
            <person name="Stolte C."/>
            <person name="Sykes S."/>
            <person name="Yandava C."/>
            <person name="Wortman J."/>
            <person name="Nusbaum C."/>
            <person name="Birren B."/>
        </authorList>
    </citation>
    <scope>NUCLEOTIDE SEQUENCE</scope>
    <source>
        <strain evidence="9">ATCC 64411</strain>
    </source>
</reference>